<dbReference type="Gene3D" id="1.20.1280.50">
    <property type="match status" value="1"/>
</dbReference>
<dbReference type="InterPro" id="IPR025659">
    <property type="entry name" value="Tubby-like_C"/>
</dbReference>
<reference evidence="4" key="1">
    <citation type="journal article" date="2023" name="GigaByte">
        <title>Genome assembly of the bearded iris, Iris pallida Lam.</title>
        <authorList>
            <person name="Bruccoleri R.E."/>
            <person name="Oakeley E.J."/>
            <person name="Faust A.M.E."/>
            <person name="Altorfer M."/>
            <person name="Dessus-Babus S."/>
            <person name="Burckhardt D."/>
            <person name="Oertli M."/>
            <person name="Naumann U."/>
            <person name="Petersen F."/>
            <person name="Wong J."/>
        </authorList>
    </citation>
    <scope>NUCLEOTIDE SEQUENCE</scope>
    <source>
        <strain evidence="4">GSM-AAB239-AS_SAM_17_03QT</strain>
    </source>
</reference>
<dbReference type="AlphaFoldDB" id="A0AAX6E536"/>
<evidence type="ECO:0000259" key="3">
    <source>
        <dbReference type="Pfam" id="PF01167"/>
    </source>
</evidence>
<dbReference type="InterPro" id="IPR036047">
    <property type="entry name" value="F-box-like_dom_sf"/>
</dbReference>
<keyword evidence="5" id="KW-1185">Reference proteome</keyword>
<protein>
    <submittedName>
        <fullName evidence="4">Tubby-like F-box protein 5</fullName>
    </submittedName>
</protein>
<dbReference type="Pfam" id="PF01167">
    <property type="entry name" value="Tub"/>
    <property type="match status" value="1"/>
</dbReference>
<dbReference type="PANTHER" id="PTHR16517:SF104">
    <property type="entry name" value="TUBBY-LIKE F-BOX PROTEIN 6"/>
    <property type="match status" value="1"/>
</dbReference>
<evidence type="ECO:0000313" key="5">
    <source>
        <dbReference type="Proteomes" id="UP001140949"/>
    </source>
</evidence>
<reference evidence="4" key="2">
    <citation type="submission" date="2023-04" db="EMBL/GenBank/DDBJ databases">
        <authorList>
            <person name="Bruccoleri R.E."/>
            <person name="Oakeley E.J."/>
            <person name="Faust A.-M."/>
            <person name="Dessus-Babus S."/>
            <person name="Altorfer M."/>
            <person name="Burckhardt D."/>
            <person name="Oertli M."/>
            <person name="Naumann U."/>
            <person name="Petersen F."/>
            <person name="Wong J."/>
        </authorList>
    </citation>
    <scope>NUCLEOTIDE SEQUENCE</scope>
    <source>
        <strain evidence="4">GSM-AAB239-AS_SAM_17_03QT</strain>
        <tissue evidence="4">Leaf</tissue>
    </source>
</reference>
<evidence type="ECO:0000259" key="2">
    <source>
        <dbReference type="Pfam" id="PF00646"/>
    </source>
</evidence>
<comment type="similarity">
    <text evidence="1">Belongs to the TUB family.</text>
</comment>
<feature type="domain" description="Tubby C-terminal" evidence="3">
    <location>
        <begin position="112"/>
        <end position="189"/>
    </location>
</feature>
<proteinExistence type="inferred from homology"/>
<dbReference type="Proteomes" id="UP001140949">
    <property type="component" value="Unassembled WGS sequence"/>
</dbReference>
<feature type="domain" description="F-box" evidence="2">
    <location>
        <begin position="51"/>
        <end position="93"/>
    </location>
</feature>
<dbReference type="EMBL" id="JANAVB010040015">
    <property type="protein sequence ID" value="KAJ6799101.1"/>
    <property type="molecule type" value="Genomic_DNA"/>
</dbReference>
<dbReference type="Gene3D" id="3.20.90.10">
    <property type="entry name" value="Tubby Protein, Chain A"/>
    <property type="match status" value="1"/>
</dbReference>
<evidence type="ECO:0000256" key="1">
    <source>
        <dbReference type="ARBA" id="ARBA00007129"/>
    </source>
</evidence>
<dbReference type="PANTHER" id="PTHR16517">
    <property type="entry name" value="TUBBY-RELATED"/>
    <property type="match status" value="1"/>
</dbReference>
<dbReference type="Pfam" id="PF00646">
    <property type="entry name" value="F-box"/>
    <property type="match status" value="1"/>
</dbReference>
<dbReference type="InterPro" id="IPR001810">
    <property type="entry name" value="F-box_dom"/>
</dbReference>
<dbReference type="CDD" id="cd22153">
    <property type="entry name" value="F-box_AtTLP-like"/>
    <property type="match status" value="1"/>
</dbReference>
<sequence length="201" mass="22927">MSFKSIVRELKEMRDGIGSRSRKGGGADPSLQSQQQLVMLQRLQRRRQGRWAELPSELLRDVIERVEAAEEAWPARRDVVACASVCRSWRETTKEIVRTPEESARITFPISLKQPGPRDSPIQCFIKRERTTGIFRLYLGLSPALQGENGKLLLAARKIRRATNTDYMISLVPSDFSRASSTYVGKLRQAVKLPWDQVHHL</sequence>
<dbReference type="InterPro" id="IPR000007">
    <property type="entry name" value="Tubby_C"/>
</dbReference>
<comment type="caution">
    <text evidence="4">The sequence shown here is derived from an EMBL/GenBank/DDBJ whole genome shotgun (WGS) entry which is preliminary data.</text>
</comment>
<accession>A0AAX6E536</accession>
<evidence type="ECO:0000313" key="4">
    <source>
        <dbReference type="EMBL" id="KAJ6799101.1"/>
    </source>
</evidence>
<name>A0AAX6E536_IRIPA</name>
<dbReference type="SUPFAM" id="SSF54518">
    <property type="entry name" value="Tubby C-terminal domain-like"/>
    <property type="match status" value="1"/>
</dbReference>
<organism evidence="4 5">
    <name type="scientific">Iris pallida</name>
    <name type="common">Sweet iris</name>
    <dbReference type="NCBI Taxonomy" id="29817"/>
    <lineage>
        <taxon>Eukaryota</taxon>
        <taxon>Viridiplantae</taxon>
        <taxon>Streptophyta</taxon>
        <taxon>Embryophyta</taxon>
        <taxon>Tracheophyta</taxon>
        <taxon>Spermatophyta</taxon>
        <taxon>Magnoliopsida</taxon>
        <taxon>Liliopsida</taxon>
        <taxon>Asparagales</taxon>
        <taxon>Iridaceae</taxon>
        <taxon>Iridoideae</taxon>
        <taxon>Irideae</taxon>
        <taxon>Iris</taxon>
    </lineage>
</organism>
<dbReference type="SUPFAM" id="SSF81383">
    <property type="entry name" value="F-box domain"/>
    <property type="match status" value="1"/>
</dbReference>
<gene>
    <name evidence="4" type="ORF">M6B38_209460</name>
</gene>